<dbReference type="GO" id="GO:0006506">
    <property type="term" value="P:GPI anchor biosynthetic process"/>
    <property type="evidence" value="ECO:0007669"/>
    <property type="project" value="TreeGrafter"/>
</dbReference>
<dbReference type="Gene3D" id="3.60.10.10">
    <property type="entry name" value="Endonuclease/exonuclease/phosphatase"/>
    <property type="match status" value="1"/>
</dbReference>
<reference evidence="2 3" key="1">
    <citation type="journal article" date="2016" name="Nat. Commun.">
        <title>Thousands of microbial genomes shed light on interconnected biogeochemical processes in an aquifer system.</title>
        <authorList>
            <person name="Anantharaman K."/>
            <person name="Brown C.T."/>
            <person name="Hug L.A."/>
            <person name="Sharon I."/>
            <person name="Castelle C.J."/>
            <person name="Probst A.J."/>
            <person name="Thomas B.C."/>
            <person name="Singh A."/>
            <person name="Wilkins M.J."/>
            <person name="Karaoz U."/>
            <person name="Brodie E.L."/>
            <person name="Williams K.H."/>
            <person name="Hubbard S.S."/>
            <person name="Banfield J.F."/>
        </authorList>
    </citation>
    <scope>NUCLEOTIDE SEQUENCE [LARGE SCALE GENOMIC DNA]</scope>
</reference>
<proteinExistence type="predicted"/>
<dbReference type="GO" id="GO:0003824">
    <property type="term" value="F:catalytic activity"/>
    <property type="evidence" value="ECO:0007669"/>
    <property type="project" value="InterPro"/>
</dbReference>
<dbReference type="GO" id="GO:0016020">
    <property type="term" value="C:membrane"/>
    <property type="evidence" value="ECO:0007669"/>
    <property type="project" value="GOC"/>
</dbReference>
<dbReference type="PANTHER" id="PTHR14859:SF1">
    <property type="entry name" value="PGAP2-INTERACTING PROTEIN"/>
    <property type="match status" value="1"/>
</dbReference>
<dbReference type="STRING" id="1798475.A2837_02655"/>
<feature type="domain" description="Endonuclease/exonuclease/phosphatase" evidence="1">
    <location>
        <begin position="4"/>
        <end position="236"/>
    </location>
</feature>
<dbReference type="PANTHER" id="PTHR14859">
    <property type="entry name" value="CALCOFLUOR WHITE HYPERSENSITIVE PROTEIN PRECURSOR"/>
    <property type="match status" value="1"/>
</dbReference>
<name>A0A1F6BWT9_9BACT</name>
<dbReference type="SUPFAM" id="SSF56219">
    <property type="entry name" value="DNase I-like"/>
    <property type="match status" value="1"/>
</dbReference>
<evidence type="ECO:0000259" key="1">
    <source>
        <dbReference type="Pfam" id="PF03372"/>
    </source>
</evidence>
<dbReference type="Proteomes" id="UP000176322">
    <property type="component" value="Unassembled WGS sequence"/>
</dbReference>
<dbReference type="Pfam" id="PF03372">
    <property type="entry name" value="Exo_endo_phos"/>
    <property type="match status" value="1"/>
</dbReference>
<dbReference type="EMBL" id="MFKO01000008">
    <property type="protein sequence ID" value="OGG41391.1"/>
    <property type="molecule type" value="Genomic_DNA"/>
</dbReference>
<comment type="caution">
    <text evidence="2">The sequence shown here is derived from an EMBL/GenBank/DDBJ whole genome shotgun (WGS) entry which is preliminary data.</text>
</comment>
<sequence length="243" mass="27709">MKILQLNIWGGKLDKQLVNLLVREQADIVCMQEVVAVGGGSSFFFEDLEELQKHTGYDYAYHTASHNFKYMKREAKWGNAIISRLPFLETHNVYTYKEATVDFDYLEETDYNLGRALQHVAVDTKDGLLHILNHHGYHIGSHKNGDDETLRQCGLIADYVRKLEGQVVLCGDFNLVPDSPSIELINEILVNHVKEKGVLTTRTPLTHKTEACDYIFTNPDIEVKNFQVLDDIASDHKALTIEF</sequence>
<gene>
    <name evidence="2" type="ORF">A2837_02655</name>
</gene>
<organism evidence="2 3">
    <name type="scientific">Candidatus Kaiserbacteria bacterium RIFCSPHIGHO2_01_FULL_46_22</name>
    <dbReference type="NCBI Taxonomy" id="1798475"/>
    <lineage>
        <taxon>Bacteria</taxon>
        <taxon>Candidatus Kaiseribacteriota</taxon>
    </lineage>
</organism>
<dbReference type="InterPro" id="IPR051916">
    <property type="entry name" value="GPI-anchor_lipid_remodeler"/>
</dbReference>
<evidence type="ECO:0000313" key="3">
    <source>
        <dbReference type="Proteomes" id="UP000176322"/>
    </source>
</evidence>
<dbReference type="AlphaFoldDB" id="A0A1F6BWT9"/>
<dbReference type="InterPro" id="IPR036691">
    <property type="entry name" value="Endo/exonu/phosph_ase_sf"/>
</dbReference>
<evidence type="ECO:0000313" key="2">
    <source>
        <dbReference type="EMBL" id="OGG41391.1"/>
    </source>
</evidence>
<dbReference type="InterPro" id="IPR005135">
    <property type="entry name" value="Endo/exonuclease/phosphatase"/>
</dbReference>
<protein>
    <recommendedName>
        <fullName evidence="1">Endonuclease/exonuclease/phosphatase domain-containing protein</fullName>
    </recommendedName>
</protein>
<accession>A0A1F6BWT9</accession>